<evidence type="ECO:0000313" key="2">
    <source>
        <dbReference type="EMBL" id="VAW17197.1"/>
    </source>
</evidence>
<sequence>MGYSMTDGFGTWGGWGMAFGGFMMIFWFAVLVALIMFIVRWSGGNTNEVPRTDAAQILKQRYARGEIDAGEYEERLQFLQATD</sequence>
<dbReference type="EMBL" id="UOEQ01000128">
    <property type="protein sequence ID" value="VAW17197.1"/>
    <property type="molecule type" value="Genomic_DNA"/>
</dbReference>
<name>A0A3B0TUV8_9ZZZZ</name>
<feature type="transmembrane region" description="Helical" evidence="1">
    <location>
        <begin position="12"/>
        <end position="39"/>
    </location>
</feature>
<protein>
    <recommendedName>
        <fullName evidence="3">SHOCT domain-containing protein</fullName>
    </recommendedName>
</protein>
<keyword evidence="1" id="KW-0472">Membrane</keyword>
<evidence type="ECO:0000256" key="1">
    <source>
        <dbReference type="SAM" id="Phobius"/>
    </source>
</evidence>
<dbReference type="AlphaFoldDB" id="A0A3B0TUV8"/>
<organism evidence="2">
    <name type="scientific">hydrothermal vent metagenome</name>
    <dbReference type="NCBI Taxonomy" id="652676"/>
    <lineage>
        <taxon>unclassified sequences</taxon>
        <taxon>metagenomes</taxon>
        <taxon>ecological metagenomes</taxon>
    </lineage>
</organism>
<keyword evidence="1" id="KW-0812">Transmembrane</keyword>
<evidence type="ECO:0008006" key="3">
    <source>
        <dbReference type="Google" id="ProtNLM"/>
    </source>
</evidence>
<accession>A0A3B0TUV8</accession>
<keyword evidence="1" id="KW-1133">Transmembrane helix</keyword>
<reference evidence="2" key="1">
    <citation type="submission" date="2018-06" db="EMBL/GenBank/DDBJ databases">
        <authorList>
            <person name="Zhirakovskaya E."/>
        </authorList>
    </citation>
    <scope>NUCLEOTIDE SEQUENCE</scope>
</reference>
<gene>
    <name evidence="2" type="ORF">MNBD_ALPHA11-458</name>
</gene>
<proteinExistence type="predicted"/>